<protein>
    <submittedName>
        <fullName evidence="2">Uncharacterized protein</fullName>
    </submittedName>
</protein>
<dbReference type="Proteomes" id="UP000604046">
    <property type="component" value="Unassembled WGS sequence"/>
</dbReference>
<dbReference type="EMBL" id="CAJNDS010001924">
    <property type="protein sequence ID" value="CAE7289383.1"/>
    <property type="molecule type" value="Genomic_DNA"/>
</dbReference>
<evidence type="ECO:0000256" key="1">
    <source>
        <dbReference type="SAM" id="MobiDB-lite"/>
    </source>
</evidence>
<accession>A0A812N516</accession>
<proteinExistence type="predicted"/>
<evidence type="ECO:0000313" key="3">
    <source>
        <dbReference type="Proteomes" id="UP000604046"/>
    </source>
</evidence>
<dbReference type="AlphaFoldDB" id="A0A812N516"/>
<sequence>MAFAAADSDLAGHRKKSARKRPGDVDVAVRVCRRRGVKPGACAHLLDALDGVGDPEEYVRSRKELSNKSLRERRSWLKQNAVELALPLATGKTFKWSTLSPSKVLQLMSDSCTSQQAMLSKTLPPAGGPTPVLFYTDEIVPGNPLQPDVARKHYCFYVALRTTRLHVQHCHAWYMVAALRTKVIGQVAGGLSACTRILLESWQRDFQGVVLRLSPTDSRLFQLRLHGLIADEAAIASTLGTKSASGRKPCHLCMNLLNHSALDRAPHAEGDRWRTLMDGDIRVFEQTSNAQVWHAVDELRRQQPLLSAAAFAELEKNLGFRWEPHGVLASPALRAHLPPRNCIYDVLHNFFCGGIVSEEVALFTGRLESRGLRRTDLRGMLQNAPVYTACSGTSPLPFFAAQNWKAQGSTQRALLPLLHFWCCTYTGPVKEALAQEFACFELLCRRVAVLVQLQFCQQEWLLQDLMRLQAQHHDKFLATYGHIFCAGQFERSRAVVDTMCCERKHQEAKRIVEIDMNGSCESFEAMLLSRMFFCDVEEQRQLPPDWHTYRLEHRQQGGRRSPVLRSPWQLLRVGQPLVFCLQANYRCGVISDIYKGSDTFCLEIRCFRIQTVISAAILQWMQTSDKETVCVSDGPQMWWASAYWKLNDAGSLLTMW</sequence>
<reference evidence="2" key="1">
    <citation type="submission" date="2021-02" db="EMBL/GenBank/DDBJ databases">
        <authorList>
            <person name="Dougan E. K."/>
            <person name="Rhodes N."/>
            <person name="Thang M."/>
            <person name="Chan C."/>
        </authorList>
    </citation>
    <scope>NUCLEOTIDE SEQUENCE</scope>
</reference>
<name>A0A812N516_9DINO</name>
<evidence type="ECO:0000313" key="2">
    <source>
        <dbReference type="EMBL" id="CAE7289383.1"/>
    </source>
</evidence>
<gene>
    <name evidence="2" type="ORF">SNAT2548_LOCUS15276</name>
</gene>
<comment type="caution">
    <text evidence="2">The sequence shown here is derived from an EMBL/GenBank/DDBJ whole genome shotgun (WGS) entry which is preliminary data.</text>
</comment>
<keyword evidence="3" id="KW-1185">Reference proteome</keyword>
<feature type="region of interest" description="Disordered" evidence="1">
    <location>
        <begin position="1"/>
        <end position="24"/>
    </location>
</feature>
<organism evidence="2 3">
    <name type="scientific">Symbiodinium natans</name>
    <dbReference type="NCBI Taxonomy" id="878477"/>
    <lineage>
        <taxon>Eukaryota</taxon>
        <taxon>Sar</taxon>
        <taxon>Alveolata</taxon>
        <taxon>Dinophyceae</taxon>
        <taxon>Suessiales</taxon>
        <taxon>Symbiodiniaceae</taxon>
        <taxon>Symbiodinium</taxon>
    </lineage>
</organism>
<dbReference type="OrthoDB" id="448343at2759"/>